<dbReference type="EMBL" id="GGEC01076971">
    <property type="protein sequence ID" value="MBX57455.1"/>
    <property type="molecule type" value="Transcribed_RNA"/>
</dbReference>
<sequence length="40" mass="4975">MQGAAGEVQRSLRMRKRDRQICFHQCFCHQKLFLMNFWSW</sequence>
<accession>A0A2P2PRY2</accession>
<reference evidence="1" key="1">
    <citation type="submission" date="2018-02" db="EMBL/GenBank/DDBJ databases">
        <title>Rhizophora mucronata_Transcriptome.</title>
        <authorList>
            <person name="Meera S.P."/>
            <person name="Sreeshan A."/>
            <person name="Augustine A."/>
        </authorList>
    </citation>
    <scope>NUCLEOTIDE SEQUENCE</scope>
    <source>
        <tissue evidence="1">Leaf</tissue>
    </source>
</reference>
<name>A0A2P2PRY2_RHIMU</name>
<proteinExistence type="predicted"/>
<protein>
    <submittedName>
        <fullName evidence="1">Uncharacterized protein</fullName>
    </submittedName>
</protein>
<evidence type="ECO:0000313" key="1">
    <source>
        <dbReference type="EMBL" id="MBX57455.1"/>
    </source>
</evidence>
<dbReference type="AlphaFoldDB" id="A0A2P2PRY2"/>
<organism evidence="1">
    <name type="scientific">Rhizophora mucronata</name>
    <name type="common">Asiatic mangrove</name>
    <dbReference type="NCBI Taxonomy" id="61149"/>
    <lineage>
        <taxon>Eukaryota</taxon>
        <taxon>Viridiplantae</taxon>
        <taxon>Streptophyta</taxon>
        <taxon>Embryophyta</taxon>
        <taxon>Tracheophyta</taxon>
        <taxon>Spermatophyta</taxon>
        <taxon>Magnoliopsida</taxon>
        <taxon>eudicotyledons</taxon>
        <taxon>Gunneridae</taxon>
        <taxon>Pentapetalae</taxon>
        <taxon>rosids</taxon>
        <taxon>fabids</taxon>
        <taxon>Malpighiales</taxon>
        <taxon>Rhizophoraceae</taxon>
        <taxon>Rhizophora</taxon>
    </lineage>
</organism>